<gene>
    <name evidence="1" type="ORF">E2C01_000863</name>
</gene>
<name>A0A5B7CF88_PORTR</name>
<dbReference type="AlphaFoldDB" id="A0A5B7CF88"/>
<keyword evidence="2" id="KW-1185">Reference proteome</keyword>
<comment type="caution">
    <text evidence="1">The sequence shown here is derived from an EMBL/GenBank/DDBJ whole genome shotgun (WGS) entry which is preliminary data.</text>
</comment>
<protein>
    <submittedName>
        <fullName evidence="1">Uncharacterized protein</fullName>
    </submittedName>
</protein>
<sequence length="168" mass="18103">MVTYHEPPAPVASASAALSGSLSTGSLLSETSIATSLHTVVPLVSLICSSHLRSLHSPRPAPSLHSRIFSSLLSSLSMLASWPSIACLDILRSLSDIFSFKATDKKMCSPATVKTNSVVHGRLSLLSFVICTSFMRSFLDLRLPEVVGNRQADTRRFPHLESRPPQSS</sequence>
<evidence type="ECO:0000313" key="2">
    <source>
        <dbReference type="Proteomes" id="UP000324222"/>
    </source>
</evidence>
<organism evidence="1 2">
    <name type="scientific">Portunus trituberculatus</name>
    <name type="common">Swimming crab</name>
    <name type="synonym">Neptunus trituberculatus</name>
    <dbReference type="NCBI Taxonomy" id="210409"/>
    <lineage>
        <taxon>Eukaryota</taxon>
        <taxon>Metazoa</taxon>
        <taxon>Ecdysozoa</taxon>
        <taxon>Arthropoda</taxon>
        <taxon>Crustacea</taxon>
        <taxon>Multicrustacea</taxon>
        <taxon>Malacostraca</taxon>
        <taxon>Eumalacostraca</taxon>
        <taxon>Eucarida</taxon>
        <taxon>Decapoda</taxon>
        <taxon>Pleocyemata</taxon>
        <taxon>Brachyura</taxon>
        <taxon>Eubrachyura</taxon>
        <taxon>Portunoidea</taxon>
        <taxon>Portunidae</taxon>
        <taxon>Portuninae</taxon>
        <taxon>Portunus</taxon>
    </lineage>
</organism>
<accession>A0A5B7CF88</accession>
<evidence type="ECO:0000313" key="1">
    <source>
        <dbReference type="EMBL" id="MPC08282.1"/>
    </source>
</evidence>
<reference evidence="1 2" key="1">
    <citation type="submission" date="2019-05" db="EMBL/GenBank/DDBJ databases">
        <title>Another draft genome of Portunus trituberculatus and its Hox gene families provides insights of decapod evolution.</title>
        <authorList>
            <person name="Jeong J.-H."/>
            <person name="Song I."/>
            <person name="Kim S."/>
            <person name="Choi T."/>
            <person name="Kim D."/>
            <person name="Ryu S."/>
            <person name="Kim W."/>
        </authorList>
    </citation>
    <scope>NUCLEOTIDE SEQUENCE [LARGE SCALE GENOMIC DNA]</scope>
    <source>
        <tissue evidence="1">Muscle</tissue>
    </source>
</reference>
<dbReference type="EMBL" id="VSRR010000024">
    <property type="protein sequence ID" value="MPC08282.1"/>
    <property type="molecule type" value="Genomic_DNA"/>
</dbReference>
<proteinExistence type="predicted"/>
<dbReference type="Proteomes" id="UP000324222">
    <property type="component" value="Unassembled WGS sequence"/>
</dbReference>